<dbReference type="Gene3D" id="3.30.40.10">
    <property type="entry name" value="Zinc/RING finger domain, C3HC4 (zinc finger)"/>
    <property type="match status" value="1"/>
</dbReference>
<evidence type="ECO:0000256" key="11">
    <source>
        <dbReference type="ARBA" id="ARBA00023163"/>
    </source>
</evidence>
<dbReference type="InterPro" id="IPR019786">
    <property type="entry name" value="Zinc_finger_PHD-type_CS"/>
</dbReference>
<comment type="function">
    <text evidence="1">Acetyltransferase enzyme. Acetylates histones, giving a specific tag for transcriptional activation.</text>
</comment>
<dbReference type="InterPro" id="IPR001487">
    <property type="entry name" value="Bromodomain"/>
</dbReference>
<feature type="region of interest" description="Disordered" evidence="15">
    <location>
        <begin position="958"/>
        <end position="980"/>
    </location>
</feature>
<dbReference type="SUPFAM" id="SSF57903">
    <property type="entry name" value="FYVE/PHD zinc finger"/>
    <property type="match status" value="1"/>
</dbReference>
<dbReference type="Pfam" id="PF00439">
    <property type="entry name" value="Bromodomain"/>
    <property type="match status" value="1"/>
</dbReference>
<reference evidence="19" key="1">
    <citation type="submission" date="2021-11" db="EMBL/GenBank/DDBJ databases">
        <authorList>
            <consortium name="Genoscope - CEA"/>
            <person name="William W."/>
        </authorList>
    </citation>
    <scope>NUCLEOTIDE SEQUENCE</scope>
</reference>
<keyword evidence="10 14" id="KW-0103">Bromodomain</keyword>
<feature type="compositionally biased region" description="Polar residues" evidence="15">
    <location>
        <begin position="180"/>
        <end position="211"/>
    </location>
</feature>
<evidence type="ECO:0000256" key="8">
    <source>
        <dbReference type="ARBA" id="ARBA00022853"/>
    </source>
</evidence>
<dbReference type="PROSITE" id="PS51727">
    <property type="entry name" value="CBP_P300_HAT"/>
    <property type="match status" value="1"/>
</dbReference>
<dbReference type="GO" id="GO:0005667">
    <property type="term" value="C:transcription regulator complex"/>
    <property type="evidence" value="ECO:0007669"/>
    <property type="project" value="TreeGrafter"/>
</dbReference>
<dbReference type="InterPro" id="IPR001965">
    <property type="entry name" value="Znf_PHD"/>
</dbReference>
<dbReference type="PANTHER" id="PTHR13808">
    <property type="entry name" value="CBP/P300-RELATED"/>
    <property type="match status" value="1"/>
</dbReference>
<dbReference type="GO" id="GO:0031490">
    <property type="term" value="F:chromatin DNA binding"/>
    <property type="evidence" value="ECO:0007669"/>
    <property type="project" value="TreeGrafter"/>
</dbReference>
<dbReference type="GO" id="GO:0008270">
    <property type="term" value="F:zinc ion binding"/>
    <property type="evidence" value="ECO:0007669"/>
    <property type="project" value="UniProtKB-KW"/>
</dbReference>
<keyword evidence="9" id="KW-0805">Transcription regulation</keyword>
<dbReference type="SMART" id="SM00551">
    <property type="entry name" value="ZnF_TAZ"/>
    <property type="match status" value="2"/>
</dbReference>
<proteinExistence type="predicted"/>
<dbReference type="SUPFAM" id="SSF57850">
    <property type="entry name" value="RING/U-box"/>
    <property type="match status" value="1"/>
</dbReference>
<accession>A0A8J2ST16</accession>
<gene>
    <name evidence="19" type="ORF">PECAL_5P09790</name>
</gene>
<keyword evidence="5" id="KW-0479">Metal-binding</keyword>
<dbReference type="Gene3D" id="1.20.1020.10">
    <property type="entry name" value="TAZ domain"/>
    <property type="match status" value="2"/>
</dbReference>
<feature type="domain" description="Bromo" evidence="16">
    <location>
        <begin position="478"/>
        <end position="550"/>
    </location>
</feature>
<dbReference type="SMART" id="SM00249">
    <property type="entry name" value="PHD"/>
    <property type="match status" value="1"/>
</dbReference>
<feature type="domain" description="TAZ-type" evidence="17">
    <location>
        <begin position="217"/>
        <end position="300"/>
    </location>
</feature>
<comment type="catalytic activity">
    <reaction evidence="13">
        <text>L-lysyl-[protein] + acetyl-CoA = N(6)-acetyl-L-lysyl-[protein] + CoA + H(+)</text>
        <dbReference type="Rhea" id="RHEA:45948"/>
        <dbReference type="Rhea" id="RHEA-COMP:9752"/>
        <dbReference type="Rhea" id="RHEA-COMP:10731"/>
        <dbReference type="ChEBI" id="CHEBI:15378"/>
        <dbReference type="ChEBI" id="CHEBI:29969"/>
        <dbReference type="ChEBI" id="CHEBI:57287"/>
        <dbReference type="ChEBI" id="CHEBI:57288"/>
        <dbReference type="ChEBI" id="CHEBI:61930"/>
        <dbReference type="EC" id="2.3.1.48"/>
    </reaction>
</comment>
<evidence type="ECO:0000259" key="18">
    <source>
        <dbReference type="PROSITE" id="PS51727"/>
    </source>
</evidence>
<keyword evidence="7" id="KW-0862">Zinc</keyword>
<dbReference type="SMART" id="SM00297">
    <property type="entry name" value="BROMO"/>
    <property type="match status" value="1"/>
</dbReference>
<dbReference type="Gene3D" id="1.20.920.10">
    <property type="entry name" value="Bromodomain-like"/>
    <property type="match status" value="1"/>
</dbReference>
<dbReference type="InterPro" id="IPR031162">
    <property type="entry name" value="CBP_P300_HAT"/>
</dbReference>
<keyword evidence="11" id="KW-0804">Transcription</keyword>
<evidence type="ECO:0000256" key="4">
    <source>
        <dbReference type="ARBA" id="ARBA00022679"/>
    </source>
</evidence>
<keyword evidence="4" id="KW-0808">Transferase</keyword>
<feature type="compositionally biased region" description="Basic and acidic residues" evidence="15">
    <location>
        <begin position="1071"/>
        <end position="1085"/>
    </location>
</feature>
<dbReference type="InterPro" id="IPR013178">
    <property type="entry name" value="Histone_AcTrfase_Rtt109/CBP"/>
</dbReference>
<evidence type="ECO:0000256" key="14">
    <source>
        <dbReference type="PROSITE-ProRule" id="PRU00035"/>
    </source>
</evidence>
<keyword evidence="20" id="KW-1185">Reference proteome</keyword>
<evidence type="ECO:0000256" key="1">
    <source>
        <dbReference type="ARBA" id="ARBA00002581"/>
    </source>
</evidence>
<dbReference type="GO" id="GO:0000123">
    <property type="term" value="C:histone acetyltransferase complex"/>
    <property type="evidence" value="ECO:0007669"/>
    <property type="project" value="TreeGrafter"/>
</dbReference>
<dbReference type="GO" id="GO:0045944">
    <property type="term" value="P:positive regulation of transcription by RNA polymerase II"/>
    <property type="evidence" value="ECO:0007669"/>
    <property type="project" value="TreeGrafter"/>
</dbReference>
<name>A0A8J2ST16_9STRA</name>
<dbReference type="InterPro" id="IPR036427">
    <property type="entry name" value="Bromodomain-like_sf"/>
</dbReference>
<dbReference type="EMBL" id="CAKKNE010000005">
    <property type="protein sequence ID" value="CAH0376400.1"/>
    <property type="molecule type" value="Genomic_DNA"/>
</dbReference>
<evidence type="ECO:0000256" key="2">
    <source>
        <dbReference type="ARBA" id="ARBA00004123"/>
    </source>
</evidence>
<evidence type="ECO:0000256" key="6">
    <source>
        <dbReference type="ARBA" id="ARBA00022771"/>
    </source>
</evidence>
<dbReference type="PROSITE" id="PS50134">
    <property type="entry name" value="ZF_TAZ"/>
    <property type="match status" value="2"/>
</dbReference>
<evidence type="ECO:0000256" key="15">
    <source>
        <dbReference type="SAM" id="MobiDB-lite"/>
    </source>
</evidence>
<comment type="subcellular location">
    <subcellularLocation>
        <location evidence="2">Nucleus</location>
    </subcellularLocation>
</comment>
<keyword evidence="6" id="KW-0863">Zinc-finger</keyword>
<feature type="domain" description="TAZ-type" evidence="17">
    <location>
        <begin position="1204"/>
        <end position="1285"/>
    </location>
</feature>
<dbReference type="PRINTS" id="PR00503">
    <property type="entry name" value="BROMODOMAIN"/>
</dbReference>
<feature type="compositionally biased region" description="Polar residues" evidence="15">
    <location>
        <begin position="110"/>
        <end position="122"/>
    </location>
</feature>
<dbReference type="GO" id="GO:0004402">
    <property type="term" value="F:histone acetyltransferase activity"/>
    <property type="evidence" value="ECO:0007669"/>
    <property type="project" value="InterPro"/>
</dbReference>
<dbReference type="InterPro" id="IPR036529">
    <property type="entry name" value="KIX_dom_sf"/>
</dbReference>
<protein>
    <recommendedName>
        <fullName evidence="3">histone acetyltransferase</fullName>
        <ecNumber evidence="3">2.3.1.48</ecNumber>
    </recommendedName>
</protein>
<dbReference type="InterPro" id="IPR011011">
    <property type="entry name" value="Znf_FYVE_PHD"/>
</dbReference>
<dbReference type="PROSITE" id="PS01359">
    <property type="entry name" value="ZF_PHD_1"/>
    <property type="match status" value="1"/>
</dbReference>
<feature type="domain" description="CBP/p300-type HAT" evidence="18">
    <location>
        <begin position="713"/>
        <end position="1138"/>
    </location>
</feature>
<dbReference type="Proteomes" id="UP000789595">
    <property type="component" value="Unassembled WGS sequence"/>
</dbReference>
<dbReference type="PANTHER" id="PTHR13808:SF1">
    <property type="entry name" value="HISTONE ACETYLTRANSFERASE"/>
    <property type="match status" value="1"/>
</dbReference>
<dbReference type="GO" id="GO:0005634">
    <property type="term" value="C:nucleus"/>
    <property type="evidence" value="ECO:0007669"/>
    <property type="project" value="UniProtKB-SubCell"/>
</dbReference>
<comment type="caution">
    <text evidence="19">The sequence shown here is derived from an EMBL/GenBank/DDBJ whole genome shotgun (WGS) entry which is preliminary data.</text>
</comment>
<dbReference type="Pfam" id="PF02135">
    <property type="entry name" value="zf-TAZ"/>
    <property type="match status" value="2"/>
</dbReference>
<evidence type="ECO:0000256" key="9">
    <source>
        <dbReference type="ARBA" id="ARBA00023015"/>
    </source>
</evidence>
<feature type="compositionally biased region" description="Basic residues" evidence="15">
    <location>
        <begin position="963"/>
        <end position="973"/>
    </location>
</feature>
<dbReference type="SMART" id="SM01250">
    <property type="entry name" value="KAT11"/>
    <property type="match status" value="1"/>
</dbReference>
<keyword evidence="8" id="KW-0156">Chromatin regulator</keyword>
<evidence type="ECO:0000256" key="3">
    <source>
        <dbReference type="ARBA" id="ARBA00013184"/>
    </source>
</evidence>
<dbReference type="Pfam" id="PF08214">
    <property type="entry name" value="HAT_KAT11"/>
    <property type="match status" value="1"/>
</dbReference>
<sequence length="1322" mass="150961">MSAEVPDNSMSQRPSPCPMWYAQELHLQERRKMITNIARLLQARKPNAPVEWMQKLPQMARRLEESLFRSANSFDEYKDTQTLKRRLQALAIAMGLRAQQQKPKPEEDGSISQRGATGAQAASNEINSTPAVADYASAAHSTNSDVVSHAEKHTANEAGNVGDITTSMSVGVTVGAVSADTSSTNKNSALSATSTISGKSQPPSSSEQVHSQRPYHADQRQQVLRQQQQRLLLLRHASKCPHENGKCPVTPHCAGMKRLWKHIAECKDQQCQMAHCVSSRYVLSHYHRCKDQRCAVCGPVRDAIQRNHEKAKQLAMAQHESGSGTEGQSMQDISGICSDRHSQRALNEGGRSTGSGYIQRTAGDRARQGHLLVKSAQYLQPHSGNRYSSASGAHDLKKTRVISGISSKIVGNVNIHRTLDAAHNTTLASAGRIEEGTSLLNSFTPTQVHAHLQSLKMGLRLSSAKIRQKCAPVLKKLTDHECSWIFMQPVDPVELNLPDYFDVVKTPMDLGSIKKRMENNCYKSILDFAADVRLTFDNAVTYNGDGSDVCKVAREMKLTFEKLYQVMIATIEAEEKQRKLNGDVCILCGCEKLLFEPTVYYCNGSCNGQRIRRNSYYYTGGRNQYHWCQQCFNELRDKQPLEFADCTLWKKDLQKKKNDEMHEEPWVECSQCNRWVHQICALFNGRMNKGTTIYHCPFCFMAQRGKKDPHPRPLGAKDIRHTKLSRFLEDRVIKSLQDVHTRNSTTSPSKPTPVYVRQLSNIDKMHQVKPKILKRYSQHKYPCEFPMRSKCVLLFQEMDGVDVILFGMYLYEYGHKCPQPNNRRVYVSYLDSVYYFRPRENRTLVYHEMLIAYLAHAKERGFHTAHIWACPPCKGDDYIFFCHPEDQKTPKDDRLRLWYITLLRKARDEGVVTRITNLWDENFKSDFNITQIPYFEGDYWPGEAENVAKAISDEANERLESKSKKKAKARAQRGLRSDGSVEEELGTDSLIVRMGKILEPMKDAFIVAYLQPRIFACAMGIRHKKELNNSNQHGAEIQRAPSNLRVGQTKPNSPGVDKTSQSAAKANINDPEARDQRINRERHFDETEDKDETIESEFYDTRQQFLNLCQGNHYQFDDLRRAKHTSMMSLYHTHNPDVPKFLVTCSNCNIDINSGCCYTSEQDTDFHLCQECYKKMHKMFSDKFPFRRSIVGGDSQAQLTEEQRRDRHRSIQLHMQLLQHASGCRNQQCPSANCNKMKNLLKHGANCTTRVQGGCAICRRIWALLQIHARQCRREACVVPKCRQLKEQLRALAQQQAQMDERRRAAMNAAYRRYQMNPNHTL</sequence>
<dbReference type="SUPFAM" id="SSF47370">
    <property type="entry name" value="Bromodomain"/>
    <property type="match status" value="1"/>
</dbReference>
<feature type="region of interest" description="Disordered" evidence="15">
    <location>
        <begin position="97"/>
        <end position="122"/>
    </location>
</feature>
<dbReference type="Gene3D" id="1.10.246.20">
    <property type="entry name" value="Coactivator CBP, KIX domain"/>
    <property type="match status" value="1"/>
</dbReference>
<keyword evidence="12" id="KW-0539">Nucleus</keyword>
<evidence type="ECO:0000256" key="13">
    <source>
        <dbReference type="ARBA" id="ARBA00048017"/>
    </source>
</evidence>
<dbReference type="OrthoDB" id="899at2759"/>
<dbReference type="InterPro" id="IPR035898">
    <property type="entry name" value="TAZ_dom_sf"/>
</dbReference>
<evidence type="ECO:0000256" key="12">
    <source>
        <dbReference type="ARBA" id="ARBA00023242"/>
    </source>
</evidence>
<feature type="compositionally biased region" description="Polar residues" evidence="15">
    <location>
        <begin position="1045"/>
        <end position="1064"/>
    </location>
</feature>
<dbReference type="GO" id="GO:0003713">
    <property type="term" value="F:transcription coactivator activity"/>
    <property type="evidence" value="ECO:0007669"/>
    <property type="project" value="TreeGrafter"/>
</dbReference>
<dbReference type="InterPro" id="IPR013083">
    <property type="entry name" value="Znf_RING/FYVE/PHD"/>
</dbReference>
<evidence type="ECO:0000256" key="5">
    <source>
        <dbReference type="ARBA" id="ARBA00022723"/>
    </source>
</evidence>
<feature type="region of interest" description="Disordered" evidence="15">
    <location>
        <begin position="1035"/>
        <end position="1093"/>
    </location>
</feature>
<dbReference type="InterPro" id="IPR000197">
    <property type="entry name" value="Znf_TAZ"/>
</dbReference>
<evidence type="ECO:0000259" key="17">
    <source>
        <dbReference type="PROSITE" id="PS50134"/>
    </source>
</evidence>
<dbReference type="EC" id="2.3.1.48" evidence="3"/>
<dbReference type="SUPFAM" id="SSF57933">
    <property type="entry name" value="TAZ domain"/>
    <property type="match status" value="2"/>
</dbReference>
<evidence type="ECO:0000313" key="20">
    <source>
        <dbReference type="Proteomes" id="UP000789595"/>
    </source>
</evidence>
<evidence type="ECO:0000256" key="10">
    <source>
        <dbReference type="ARBA" id="ARBA00023117"/>
    </source>
</evidence>
<dbReference type="PROSITE" id="PS50014">
    <property type="entry name" value="BROMODOMAIN_2"/>
    <property type="match status" value="1"/>
</dbReference>
<feature type="region of interest" description="Disordered" evidence="15">
    <location>
        <begin position="180"/>
        <end position="222"/>
    </location>
</feature>
<evidence type="ECO:0000256" key="7">
    <source>
        <dbReference type="ARBA" id="ARBA00022833"/>
    </source>
</evidence>
<organism evidence="19 20">
    <name type="scientific">Pelagomonas calceolata</name>
    <dbReference type="NCBI Taxonomy" id="35677"/>
    <lineage>
        <taxon>Eukaryota</taxon>
        <taxon>Sar</taxon>
        <taxon>Stramenopiles</taxon>
        <taxon>Ochrophyta</taxon>
        <taxon>Pelagophyceae</taxon>
        <taxon>Pelagomonadales</taxon>
        <taxon>Pelagomonadaceae</taxon>
        <taxon>Pelagomonas</taxon>
    </lineage>
</organism>
<evidence type="ECO:0000259" key="16">
    <source>
        <dbReference type="PROSITE" id="PS50014"/>
    </source>
</evidence>
<evidence type="ECO:0000313" key="19">
    <source>
        <dbReference type="EMBL" id="CAH0376400.1"/>
    </source>
</evidence>